<reference evidence="1 2" key="1">
    <citation type="submission" date="2019-05" db="EMBL/GenBank/DDBJ databases">
        <title>Another draft genome of Portunus trituberculatus and its Hox gene families provides insights of decapod evolution.</title>
        <authorList>
            <person name="Jeong J.-H."/>
            <person name="Song I."/>
            <person name="Kim S."/>
            <person name="Choi T."/>
            <person name="Kim D."/>
            <person name="Ryu S."/>
            <person name="Kim W."/>
        </authorList>
    </citation>
    <scope>NUCLEOTIDE SEQUENCE [LARGE SCALE GENOMIC DNA]</scope>
    <source>
        <tissue evidence="1">Muscle</tissue>
    </source>
</reference>
<evidence type="ECO:0000313" key="2">
    <source>
        <dbReference type="Proteomes" id="UP000324222"/>
    </source>
</evidence>
<name>A0A5B7FAK3_PORTR</name>
<dbReference type="AlphaFoldDB" id="A0A5B7FAK3"/>
<keyword evidence="2" id="KW-1185">Reference proteome</keyword>
<protein>
    <submittedName>
        <fullName evidence="1">Uncharacterized protein</fullName>
    </submittedName>
</protein>
<organism evidence="1 2">
    <name type="scientific">Portunus trituberculatus</name>
    <name type="common">Swimming crab</name>
    <name type="synonym">Neptunus trituberculatus</name>
    <dbReference type="NCBI Taxonomy" id="210409"/>
    <lineage>
        <taxon>Eukaryota</taxon>
        <taxon>Metazoa</taxon>
        <taxon>Ecdysozoa</taxon>
        <taxon>Arthropoda</taxon>
        <taxon>Crustacea</taxon>
        <taxon>Multicrustacea</taxon>
        <taxon>Malacostraca</taxon>
        <taxon>Eumalacostraca</taxon>
        <taxon>Eucarida</taxon>
        <taxon>Decapoda</taxon>
        <taxon>Pleocyemata</taxon>
        <taxon>Brachyura</taxon>
        <taxon>Eubrachyura</taxon>
        <taxon>Portunoidea</taxon>
        <taxon>Portunidae</taxon>
        <taxon>Portuninae</taxon>
        <taxon>Portunus</taxon>
    </lineage>
</organism>
<dbReference type="EMBL" id="VSRR010005085">
    <property type="protein sequence ID" value="MPC41514.1"/>
    <property type="molecule type" value="Genomic_DNA"/>
</dbReference>
<evidence type="ECO:0000313" key="1">
    <source>
        <dbReference type="EMBL" id="MPC41514.1"/>
    </source>
</evidence>
<dbReference type="Proteomes" id="UP000324222">
    <property type="component" value="Unassembled WGS sequence"/>
</dbReference>
<sequence>MVVVVVGLNTAPLAAPVLSGRLDVDSDALYINLVACAVRRAPCPVRRVLCAVCYASRHAVFQQQQQQHQQQQQQEPRFSRLILKETRTIALPVLELSTTPAVQLGSPERPKIAICPPRSVSTRLSYASPMPCDWLHVRVYIQSRYSALDSRPPDHTTSLTTSPGAYSLTHQHTLDTQGSS</sequence>
<accession>A0A5B7FAK3</accession>
<proteinExistence type="predicted"/>
<comment type="caution">
    <text evidence="1">The sequence shown here is derived from an EMBL/GenBank/DDBJ whole genome shotgun (WGS) entry which is preliminary data.</text>
</comment>
<gene>
    <name evidence="1" type="ORF">E2C01_035109</name>
</gene>